<keyword evidence="1" id="KW-1133">Transmembrane helix</keyword>
<proteinExistence type="predicted"/>
<protein>
    <recommendedName>
        <fullName evidence="4">Transmembrane protein</fullName>
    </recommendedName>
</protein>
<evidence type="ECO:0000313" key="3">
    <source>
        <dbReference type="Proteomes" id="UP000521872"/>
    </source>
</evidence>
<keyword evidence="1" id="KW-0812">Transmembrane</keyword>
<dbReference type="AlphaFoldDB" id="A0A8H4QK26"/>
<dbReference type="EMBL" id="JAACJL010000057">
    <property type="protein sequence ID" value="KAF4612256.1"/>
    <property type="molecule type" value="Genomic_DNA"/>
</dbReference>
<gene>
    <name evidence="2" type="ORF">D9613_004059</name>
</gene>
<evidence type="ECO:0000313" key="2">
    <source>
        <dbReference type="EMBL" id="KAF4612256.1"/>
    </source>
</evidence>
<name>A0A8H4QK26_9AGAR</name>
<keyword evidence="3" id="KW-1185">Reference proteome</keyword>
<reference evidence="2 3" key="1">
    <citation type="submission" date="2019-12" db="EMBL/GenBank/DDBJ databases">
        <authorList>
            <person name="Floudas D."/>
            <person name="Bentzer J."/>
            <person name="Ahren D."/>
            <person name="Johansson T."/>
            <person name="Persson P."/>
            <person name="Tunlid A."/>
        </authorList>
    </citation>
    <scope>NUCLEOTIDE SEQUENCE [LARGE SCALE GENOMIC DNA]</scope>
    <source>
        <strain evidence="2 3">CBS 102.39</strain>
    </source>
</reference>
<feature type="transmembrane region" description="Helical" evidence="1">
    <location>
        <begin position="85"/>
        <end position="111"/>
    </location>
</feature>
<keyword evidence="1" id="KW-0472">Membrane</keyword>
<evidence type="ECO:0008006" key="4">
    <source>
        <dbReference type="Google" id="ProtNLM"/>
    </source>
</evidence>
<dbReference type="Proteomes" id="UP000521872">
    <property type="component" value="Unassembled WGS sequence"/>
</dbReference>
<evidence type="ECO:0000256" key="1">
    <source>
        <dbReference type="SAM" id="Phobius"/>
    </source>
</evidence>
<organism evidence="2 3">
    <name type="scientific">Agrocybe pediades</name>
    <dbReference type="NCBI Taxonomy" id="84607"/>
    <lineage>
        <taxon>Eukaryota</taxon>
        <taxon>Fungi</taxon>
        <taxon>Dikarya</taxon>
        <taxon>Basidiomycota</taxon>
        <taxon>Agaricomycotina</taxon>
        <taxon>Agaricomycetes</taxon>
        <taxon>Agaricomycetidae</taxon>
        <taxon>Agaricales</taxon>
        <taxon>Agaricineae</taxon>
        <taxon>Strophariaceae</taxon>
        <taxon>Agrocybe</taxon>
    </lineage>
</organism>
<comment type="caution">
    <text evidence="2">The sequence shown here is derived from an EMBL/GenBank/DDBJ whole genome shotgun (WGS) entry which is preliminary data.</text>
</comment>
<sequence length="153" mass="17046">MIDSSAALSLRSRSPRAMASPGATTSLLSINLPIYKVPRPSEAKPTLTEAVGCHVASATEKRSDPVSTPEREITSLATERKVSDLTFFVVLFSFVCLVFSFLFLYFLYVAFSKLFPSVLYEEESDYIGYNDDPSAMHTESDYDGYDDQDRDLV</sequence>
<accession>A0A8H4QK26</accession>